<evidence type="ECO:0000313" key="10">
    <source>
        <dbReference type="Proteomes" id="UP001589750"/>
    </source>
</evidence>
<keyword evidence="5 8" id="KW-0812">Transmembrane</keyword>
<dbReference type="EMBL" id="JBHMDG010000012">
    <property type="protein sequence ID" value="MFB9313410.1"/>
    <property type="molecule type" value="Genomic_DNA"/>
</dbReference>
<protein>
    <submittedName>
        <fullName evidence="9">Iron ABC transporter permease</fullName>
    </submittedName>
</protein>
<dbReference type="InterPro" id="IPR037294">
    <property type="entry name" value="ABC_BtuC-like"/>
</dbReference>
<gene>
    <name evidence="9" type="ORF">ACFFRI_10180</name>
</gene>
<dbReference type="SUPFAM" id="SSF81345">
    <property type="entry name" value="ABC transporter involved in vitamin B12 uptake, BtuC"/>
    <property type="match status" value="2"/>
</dbReference>
<evidence type="ECO:0000256" key="8">
    <source>
        <dbReference type="SAM" id="Phobius"/>
    </source>
</evidence>
<dbReference type="Pfam" id="PF01032">
    <property type="entry name" value="FecCD"/>
    <property type="match status" value="2"/>
</dbReference>
<keyword evidence="10" id="KW-1185">Reference proteome</keyword>
<feature type="transmembrane region" description="Helical" evidence="8">
    <location>
        <begin position="582"/>
        <end position="609"/>
    </location>
</feature>
<comment type="subcellular location">
    <subcellularLocation>
        <location evidence="1">Cell membrane</location>
        <topology evidence="1">Multi-pass membrane protein</topology>
    </subcellularLocation>
</comment>
<feature type="transmembrane region" description="Helical" evidence="8">
    <location>
        <begin position="144"/>
        <end position="166"/>
    </location>
</feature>
<feature type="transmembrane region" description="Helical" evidence="8">
    <location>
        <begin position="352"/>
        <end position="380"/>
    </location>
</feature>
<comment type="caution">
    <text evidence="9">The sequence shown here is derived from an EMBL/GenBank/DDBJ whole genome shotgun (WGS) entry which is preliminary data.</text>
</comment>
<feature type="transmembrane region" description="Helical" evidence="8">
    <location>
        <begin position="462"/>
        <end position="481"/>
    </location>
</feature>
<feature type="transmembrane region" description="Helical" evidence="8">
    <location>
        <begin position="621"/>
        <end position="639"/>
    </location>
</feature>
<keyword evidence="4" id="KW-1003">Cell membrane</keyword>
<comment type="similarity">
    <text evidence="2">Belongs to the binding-protein-dependent transport system permease family. FecCD subfamily.</text>
</comment>
<evidence type="ECO:0000256" key="5">
    <source>
        <dbReference type="ARBA" id="ARBA00022692"/>
    </source>
</evidence>
<evidence type="ECO:0000313" key="9">
    <source>
        <dbReference type="EMBL" id="MFB9313410.1"/>
    </source>
</evidence>
<dbReference type="PANTHER" id="PTHR30472">
    <property type="entry name" value="FERRIC ENTEROBACTIN TRANSPORT SYSTEM PERMEASE PROTEIN"/>
    <property type="match status" value="1"/>
</dbReference>
<evidence type="ECO:0000256" key="2">
    <source>
        <dbReference type="ARBA" id="ARBA00007935"/>
    </source>
</evidence>
<dbReference type="RefSeq" id="WP_211350749.1">
    <property type="nucleotide sequence ID" value="NZ_JBHMDG010000012.1"/>
</dbReference>
<dbReference type="CDD" id="cd06550">
    <property type="entry name" value="TM_ABC_iron-siderophores_like"/>
    <property type="match status" value="2"/>
</dbReference>
<feature type="transmembrane region" description="Helical" evidence="8">
    <location>
        <begin position="408"/>
        <end position="429"/>
    </location>
</feature>
<evidence type="ECO:0000256" key="6">
    <source>
        <dbReference type="ARBA" id="ARBA00022989"/>
    </source>
</evidence>
<reference evidence="9 10" key="1">
    <citation type="submission" date="2024-09" db="EMBL/GenBank/DDBJ databases">
        <authorList>
            <person name="Sun Q."/>
            <person name="Mori K."/>
        </authorList>
    </citation>
    <scope>NUCLEOTIDE SEQUENCE [LARGE SCALE GENOMIC DNA]</scope>
    <source>
        <strain evidence="9 10">JCM 9626</strain>
    </source>
</reference>
<feature type="transmembrane region" description="Helical" evidence="8">
    <location>
        <begin position="116"/>
        <end position="137"/>
    </location>
</feature>
<feature type="transmembrane region" description="Helical" evidence="8">
    <location>
        <begin position="59"/>
        <end position="79"/>
    </location>
</feature>
<evidence type="ECO:0000256" key="1">
    <source>
        <dbReference type="ARBA" id="ARBA00004651"/>
    </source>
</evidence>
<dbReference type="Gene3D" id="1.10.3470.10">
    <property type="entry name" value="ABC transporter involved in vitamin B12 uptake, BtuC"/>
    <property type="match status" value="2"/>
</dbReference>
<feature type="transmembrane region" description="Helical" evidence="8">
    <location>
        <begin position="493"/>
        <end position="515"/>
    </location>
</feature>
<keyword evidence="3" id="KW-0813">Transport</keyword>
<feature type="transmembrane region" description="Helical" evidence="8">
    <location>
        <begin position="91"/>
        <end position="110"/>
    </location>
</feature>
<proteinExistence type="inferred from homology"/>
<dbReference type="NCBIfam" id="NF007867">
    <property type="entry name" value="PRK10577.1-3"/>
    <property type="match status" value="1"/>
</dbReference>
<feature type="transmembrane region" description="Helical" evidence="8">
    <location>
        <begin position="277"/>
        <end position="298"/>
    </location>
</feature>
<evidence type="ECO:0000256" key="4">
    <source>
        <dbReference type="ARBA" id="ARBA00022475"/>
    </source>
</evidence>
<feature type="transmembrane region" description="Helical" evidence="8">
    <location>
        <begin position="535"/>
        <end position="556"/>
    </location>
</feature>
<evidence type="ECO:0000256" key="3">
    <source>
        <dbReference type="ARBA" id="ARBA00022448"/>
    </source>
</evidence>
<evidence type="ECO:0000256" key="7">
    <source>
        <dbReference type="ARBA" id="ARBA00023136"/>
    </source>
</evidence>
<feature type="transmembrane region" description="Helical" evidence="8">
    <location>
        <begin position="310"/>
        <end position="331"/>
    </location>
</feature>
<sequence length="675" mass="67442">MLGAASALLAVVVALVAVVSWHLTQGTTAVGAGDLLDVVLGRAPGSTVDVLVDSRLPRMLAGLVVGVALGVAGAVFQSLARNALASPDTLAVNAGAVAAVTTVAAFGISVPFVGNTFVAFGGALLAAGLVLLLAGGGSASTTRLILAGSALALALDAVGTAMLLLFDQETTGLFAWGRGTLSQTGLDGVESMGPIVAVTVLATLLLARRLDLLGLGDDAASSLGVPVLATRVLGTVLAVLLCACAVNLAGPIGFVGLAAPALVRLAARVVPSVSRHLVLLPMAGLVGAVLVLLTDAVVRAVLGAEQSLRVPTGVSTTMVGAVALVVLARQARDAGPTRRPASARPGALHGRLRFGVVVAVLVVLAATAAVVGLLAGYSWFLVGDVANWLQGDAVPKIRLGLDERAPRVVAALLAGAALALAGTTTQAVCRNPLAEPSILGVTGGAAAGAVIVVTTVGSPSSAQIALAAAVGAIVAMVLVYAVTWRGGLDPDRLVLVGIGVAAFGGALCALLLVYSDPFNTPALYTWLSGSTYGRSWGQVVPVAVALVVTVPLALLLHRELDLLALDDETPRLVGIRLERLRIVALAVAALLAATAVAAVGTVAFVGLVAPHAARALVAGRHLRVLPVAMLLGMVLLSVADTVGRVAIVPAELPAGLVVAVVGAPYFLWLLYRSRA</sequence>
<name>A0ABV5KC03_9ACTN</name>
<feature type="transmembrane region" description="Helical" evidence="8">
    <location>
        <begin position="436"/>
        <end position="456"/>
    </location>
</feature>
<dbReference type="Proteomes" id="UP001589750">
    <property type="component" value="Unassembled WGS sequence"/>
</dbReference>
<feature type="transmembrane region" description="Helical" evidence="8">
    <location>
        <begin position="651"/>
        <end position="671"/>
    </location>
</feature>
<organism evidence="9 10">
    <name type="scientific">Nocardioides plantarum</name>
    <dbReference type="NCBI Taxonomy" id="29299"/>
    <lineage>
        <taxon>Bacteria</taxon>
        <taxon>Bacillati</taxon>
        <taxon>Actinomycetota</taxon>
        <taxon>Actinomycetes</taxon>
        <taxon>Propionibacteriales</taxon>
        <taxon>Nocardioidaceae</taxon>
        <taxon>Nocardioides</taxon>
    </lineage>
</organism>
<keyword evidence="7 8" id="KW-0472">Membrane</keyword>
<dbReference type="PANTHER" id="PTHR30472:SF37">
    <property type="entry name" value="FE(3+) DICITRATE TRANSPORT SYSTEM PERMEASE PROTEIN FECD-RELATED"/>
    <property type="match status" value="1"/>
</dbReference>
<feature type="transmembrane region" description="Helical" evidence="8">
    <location>
        <begin position="246"/>
        <end position="265"/>
    </location>
</feature>
<accession>A0ABV5KC03</accession>
<dbReference type="InterPro" id="IPR000522">
    <property type="entry name" value="ABC_transptr_permease_BtuC"/>
</dbReference>
<keyword evidence="6 8" id="KW-1133">Transmembrane helix</keyword>